<dbReference type="EMBL" id="WJEC01007152">
    <property type="protein sequence ID" value="KAF7470577.1"/>
    <property type="molecule type" value="Genomic_DNA"/>
</dbReference>
<accession>A0A834UST6</accession>
<dbReference type="Proteomes" id="UP000662637">
    <property type="component" value="Unassembled WGS sequence"/>
</dbReference>
<evidence type="ECO:0000313" key="1">
    <source>
        <dbReference type="EMBL" id="KAF7470577.1"/>
    </source>
</evidence>
<sequence>MTITTIATVNSTINSSAISTITTNSTTINSTITNIIIIVNSTITSAITDINNVITSTIVITTIDSTTSSTLAAASPLLSPTWLAPPSLAHNHHNHQNCYGLDLEEEARFPGHQESGSI</sequence>
<gene>
    <name evidence="1" type="ORF">GHT09_018066</name>
</gene>
<proteinExistence type="predicted"/>
<protein>
    <submittedName>
        <fullName evidence="1">Uncharacterized protein</fullName>
    </submittedName>
</protein>
<name>A0A834UST6_MARMO</name>
<reference evidence="1" key="1">
    <citation type="submission" date="2020-08" db="EMBL/GenBank/DDBJ databases">
        <authorList>
            <person name="Shumante A."/>
            <person name="Zimin A.V."/>
            <person name="Puiu D."/>
            <person name="Salzberg S.L."/>
        </authorList>
    </citation>
    <scope>NUCLEOTIDE SEQUENCE</scope>
    <source>
        <strain evidence="1">WC2-LM</strain>
        <tissue evidence="1">Liver</tissue>
    </source>
</reference>
<comment type="caution">
    <text evidence="1">The sequence shown here is derived from an EMBL/GenBank/DDBJ whole genome shotgun (WGS) entry which is preliminary data.</text>
</comment>
<evidence type="ECO:0000313" key="2">
    <source>
        <dbReference type="Proteomes" id="UP000662637"/>
    </source>
</evidence>
<organism evidence="1 2">
    <name type="scientific">Marmota monax</name>
    <name type="common">Woodchuck</name>
    <dbReference type="NCBI Taxonomy" id="9995"/>
    <lineage>
        <taxon>Eukaryota</taxon>
        <taxon>Metazoa</taxon>
        <taxon>Chordata</taxon>
        <taxon>Craniata</taxon>
        <taxon>Vertebrata</taxon>
        <taxon>Euteleostomi</taxon>
        <taxon>Mammalia</taxon>
        <taxon>Eutheria</taxon>
        <taxon>Euarchontoglires</taxon>
        <taxon>Glires</taxon>
        <taxon>Rodentia</taxon>
        <taxon>Sciuromorpha</taxon>
        <taxon>Sciuridae</taxon>
        <taxon>Xerinae</taxon>
        <taxon>Marmotini</taxon>
        <taxon>Marmota</taxon>
    </lineage>
</organism>
<dbReference type="AlphaFoldDB" id="A0A834UST6"/>